<name>A0A848AVF4_9BACT</name>
<protein>
    <submittedName>
        <fullName evidence="1">Uncharacterized protein</fullName>
    </submittedName>
</protein>
<evidence type="ECO:0000313" key="1">
    <source>
        <dbReference type="EMBL" id="NMD85199.1"/>
    </source>
</evidence>
<comment type="caution">
    <text evidence="1">The sequence shown here is derived from an EMBL/GenBank/DDBJ whole genome shotgun (WGS) entry which is preliminary data.</text>
</comment>
<dbReference type="AlphaFoldDB" id="A0A848AVF4"/>
<organism evidence="1 2">
    <name type="scientific">Victivallis vadensis</name>
    <dbReference type="NCBI Taxonomy" id="172901"/>
    <lineage>
        <taxon>Bacteria</taxon>
        <taxon>Pseudomonadati</taxon>
        <taxon>Lentisphaerota</taxon>
        <taxon>Lentisphaeria</taxon>
        <taxon>Victivallales</taxon>
        <taxon>Victivallaceae</taxon>
        <taxon>Victivallis</taxon>
    </lineage>
</organism>
<gene>
    <name evidence="1" type="ORF">HF882_01225</name>
</gene>
<dbReference type="Proteomes" id="UP000576225">
    <property type="component" value="Unassembled WGS sequence"/>
</dbReference>
<proteinExistence type="predicted"/>
<reference evidence="1 2" key="1">
    <citation type="submission" date="2020-04" db="EMBL/GenBank/DDBJ databases">
        <authorList>
            <person name="Hitch T.C.A."/>
            <person name="Wylensek D."/>
            <person name="Clavel T."/>
        </authorList>
    </citation>
    <scope>NUCLEOTIDE SEQUENCE [LARGE SCALE GENOMIC DNA]</scope>
    <source>
        <strain evidence="1 2">COR2-253-APC-1A</strain>
    </source>
</reference>
<accession>A0A848AVF4</accession>
<dbReference type="EMBL" id="JABAEW010000002">
    <property type="protein sequence ID" value="NMD85199.1"/>
    <property type="molecule type" value="Genomic_DNA"/>
</dbReference>
<sequence length="65" mass="7254">MAIKKEFYVELADGTKLFRTFSDEGKQIIQNETGVIFDDAVDVEGATFTYSETETNLPGENDEQG</sequence>
<dbReference type="RefSeq" id="WP_168961278.1">
    <property type="nucleotide sequence ID" value="NZ_CALXNT010000088.1"/>
</dbReference>
<evidence type="ECO:0000313" key="2">
    <source>
        <dbReference type="Proteomes" id="UP000576225"/>
    </source>
</evidence>